<sequence length="147" mass="16949">MKSIRSLPSQPEHVEVIWKVEKPPDETVVKNNLKAHWKTAIIGNHGKIPFQIAIRSLLHDQTMTRHGLVPDDWHVTTSWLKGTTTFQTFHGYTKGEGNYDVVDTTSSRLIRITAKRDGKQIYPNDRKRFPREYVSVSYLNGLLHENS</sequence>
<protein>
    <submittedName>
        <fullName evidence="1">Uncharacterized protein</fullName>
    </submittedName>
</protein>
<organism evidence="1 2">
    <name type="scientific">Colletotrichum musicola</name>
    <dbReference type="NCBI Taxonomy" id="2175873"/>
    <lineage>
        <taxon>Eukaryota</taxon>
        <taxon>Fungi</taxon>
        <taxon>Dikarya</taxon>
        <taxon>Ascomycota</taxon>
        <taxon>Pezizomycotina</taxon>
        <taxon>Sordariomycetes</taxon>
        <taxon>Hypocreomycetidae</taxon>
        <taxon>Glomerellales</taxon>
        <taxon>Glomerellaceae</taxon>
        <taxon>Colletotrichum</taxon>
        <taxon>Colletotrichum orchidearum species complex</taxon>
    </lineage>
</organism>
<comment type="caution">
    <text evidence="1">The sequence shown here is derived from an EMBL/GenBank/DDBJ whole genome shotgun (WGS) entry which is preliminary data.</text>
</comment>
<gene>
    <name evidence="1" type="ORF">CMUS01_13931</name>
</gene>
<dbReference type="EMBL" id="WIGM01000937">
    <property type="protein sequence ID" value="KAF6808274.1"/>
    <property type="molecule type" value="Genomic_DNA"/>
</dbReference>
<proteinExistence type="predicted"/>
<keyword evidence="2" id="KW-1185">Reference proteome</keyword>
<evidence type="ECO:0000313" key="2">
    <source>
        <dbReference type="Proteomes" id="UP000639643"/>
    </source>
</evidence>
<accession>A0A8H6J832</accession>
<dbReference type="AlphaFoldDB" id="A0A8H6J832"/>
<name>A0A8H6J832_9PEZI</name>
<evidence type="ECO:0000313" key="1">
    <source>
        <dbReference type="EMBL" id="KAF6808274.1"/>
    </source>
</evidence>
<dbReference type="Proteomes" id="UP000639643">
    <property type="component" value="Unassembled WGS sequence"/>
</dbReference>
<reference evidence="1" key="1">
    <citation type="journal article" date="2020" name="Phytopathology">
        <title>Genome Sequence Resources of Colletotrichum truncatum, C. plurivorum, C. musicola, and C. sojae: Four Species Pathogenic to Soybean (Glycine max).</title>
        <authorList>
            <person name="Rogerio F."/>
            <person name="Boufleur T.R."/>
            <person name="Ciampi-Guillardi M."/>
            <person name="Sukno S.A."/>
            <person name="Thon M.R."/>
            <person name="Massola Junior N.S."/>
            <person name="Baroncelli R."/>
        </authorList>
    </citation>
    <scope>NUCLEOTIDE SEQUENCE</scope>
    <source>
        <strain evidence="1">LFN0074</strain>
    </source>
</reference>